<sequence>MSQTGGVRIFNNSRTLQITNQDKPYVLLKSVKITSADSWNYYTNGMKAISSKRLFNFQQRVGEYGDLLFAIHTEGWDARCTVDLAGNLCMWHDLSIQSGQYIEVYVFARVTPTWTGNSGLRLFKPGYGLIFDSSWHILNIADVVEVPADKPAYSPSVGFTPYQITTSYTDSEYAVAQSTRRQIASEWLDNMPNTGEIMGYHFQVCAWMKGSTVTLTGVPVGIDVTGGWERYPYIYNHTGTTLLYLIDTTNYPVPYDLEA</sequence>
<evidence type="ECO:0000313" key="1">
    <source>
        <dbReference type="EMBL" id="PWC09647.1"/>
    </source>
</evidence>
<reference evidence="1 2" key="1">
    <citation type="submission" date="2018-04" db="EMBL/GenBank/DDBJ databases">
        <title>Brenneria corticis sp.nov.</title>
        <authorList>
            <person name="Li Y."/>
        </authorList>
    </citation>
    <scope>NUCLEOTIDE SEQUENCE [LARGE SCALE GENOMIC DNA]</scope>
    <source>
        <strain evidence="1 2">CFCC 11842</strain>
    </source>
</reference>
<keyword evidence="2" id="KW-1185">Reference proteome</keyword>
<comment type="caution">
    <text evidence="1">The sequence shown here is derived from an EMBL/GenBank/DDBJ whole genome shotgun (WGS) entry which is preliminary data.</text>
</comment>
<dbReference type="AlphaFoldDB" id="A0A2U1TJR6"/>
<gene>
    <name evidence="1" type="ORF">DDT56_23490</name>
</gene>
<dbReference type="Proteomes" id="UP000296159">
    <property type="component" value="Unassembled WGS sequence"/>
</dbReference>
<proteinExistence type="predicted"/>
<organism evidence="1 2">
    <name type="scientific">Brenneria corticis</name>
    <dbReference type="NCBI Taxonomy" id="2173106"/>
    <lineage>
        <taxon>Bacteria</taxon>
        <taxon>Pseudomonadati</taxon>
        <taxon>Pseudomonadota</taxon>
        <taxon>Gammaproteobacteria</taxon>
        <taxon>Enterobacterales</taxon>
        <taxon>Pectobacteriaceae</taxon>
        <taxon>Brenneria</taxon>
    </lineage>
</organism>
<name>A0A2U1TJR6_9GAMM</name>
<protein>
    <submittedName>
        <fullName evidence="1">Uncharacterized protein</fullName>
    </submittedName>
</protein>
<dbReference type="EMBL" id="QDKH01000047">
    <property type="protein sequence ID" value="PWC09647.1"/>
    <property type="molecule type" value="Genomic_DNA"/>
</dbReference>
<accession>A0A2U1TJR6</accession>
<evidence type="ECO:0000313" key="2">
    <source>
        <dbReference type="Proteomes" id="UP000296159"/>
    </source>
</evidence>
<dbReference type="RefSeq" id="WP_136168755.1">
    <property type="nucleotide sequence ID" value="NZ_KZ819109.1"/>
</dbReference>